<dbReference type="GO" id="GO:0020002">
    <property type="term" value="C:host cell plasma membrane"/>
    <property type="evidence" value="ECO:0007669"/>
    <property type="project" value="UniProtKB-SubCell"/>
</dbReference>
<reference evidence="11 12" key="2">
    <citation type="journal article" date="2015" name="Genome Announc.">
        <title>Complete Genome Sequences of Mandrillus leucophaeus and Papio ursinus Cytomegaloviruses.</title>
        <authorList>
            <person name="Blewett E.L."/>
            <person name="Sherrod C.J."/>
            <person name="Texier J.R."/>
            <person name="Conrad T.M."/>
            <person name="Dittmer D.P."/>
        </authorList>
    </citation>
    <scope>NUCLEOTIDE SEQUENCE [LARGE SCALE GENOMIC DNA]</scope>
    <source>
        <strain evidence="11">OCOM4-52</strain>
    </source>
</reference>
<dbReference type="InterPro" id="IPR000276">
    <property type="entry name" value="GPCR_Rhodpsn"/>
</dbReference>
<dbReference type="GO" id="GO:0016493">
    <property type="term" value="F:C-C chemokine receptor activity"/>
    <property type="evidence" value="ECO:0007669"/>
    <property type="project" value="TreeGrafter"/>
</dbReference>
<evidence type="ECO:0000313" key="11">
    <source>
        <dbReference type="EMBL" id="AKG51568.1"/>
    </source>
</evidence>
<dbReference type="PANTHER" id="PTHR10489:SF932">
    <property type="entry name" value="G-PROTEIN COUPLED RECEPTORS FAMILY 1 PROFILE DOMAIN-CONTAINING PROTEIN"/>
    <property type="match status" value="1"/>
</dbReference>
<organism evidence="11 12">
    <name type="scientific">Papiine betaherpesvirus 4</name>
    <dbReference type="NCBI Taxonomy" id="2560624"/>
    <lineage>
        <taxon>Viruses</taxon>
        <taxon>Duplodnaviria</taxon>
        <taxon>Heunggongvirae</taxon>
        <taxon>Peploviricota</taxon>
        <taxon>Herviviricetes</taxon>
        <taxon>Herpesvirales</taxon>
        <taxon>Orthoherpesviridae</taxon>
        <taxon>Betaherpesvirinae</taxon>
        <taxon>Cytomegalovirus</taxon>
        <taxon>Cytomegalovirus papiinebeta4</taxon>
    </lineage>
</organism>
<evidence type="ECO:0000256" key="3">
    <source>
        <dbReference type="ARBA" id="ARBA00022692"/>
    </source>
</evidence>
<evidence type="ECO:0000256" key="2">
    <source>
        <dbReference type="ARBA" id="ARBA00022511"/>
    </source>
</evidence>
<keyword evidence="5" id="KW-0297">G-protein coupled receptor</keyword>
<dbReference type="KEGG" id="vg:24284821"/>
<feature type="transmembrane region" description="Helical" evidence="9">
    <location>
        <begin position="129"/>
        <end position="148"/>
    </location>
</feature>
<dbReference type="PRINTS" id="PR00237">
    <property type="entry name" value="GPCRRHODOPSN"/>
</dbReference>
<protein>
    <submittedName>
        <fullName evidence="11">US27E</fullName>
    </submittedName>
</protein>
<dbReference type="GO" id="GO:0019722">
    <property type="term" value="P:calcium-mediated signaling"/>
    <property type="evidence" value="ECO:0007669"/>
    <property type="project" value="TreeGrafter"/>
</dbReference>
<feature type="transmembrane region" description="Helical" evidence="9">
    <location>
        <begin position="22"/>
        <end position="44"/>
    </location>
</feature>
<evidence type="ECO:0000256" key="4">
    <source>
        <dbReference type="ARBA" id="ARBA00022989"/>
    </source>
</evidence>
<keyword evidence="8" id="KW-0807">Transducer</keyword>
<feature type="transmembrane region" description="Helical" evidence="9">
    <location>
        <begin position="56"/>
        <end position="77"/>
    </location>
</feature>
<dbReference type="PROSITE" id="PS50262">
    <property type="entry name" value="G_PROTEIN_RECEP_F1_2"/>
    <property type="match status" value="1"/>
</dbReference>
<evidence type="ECO:0000256" key="8">
    <source>
        <dbReference type="ARBA" id="ARBA00023224"/>
    </source>
</evidence>
<dbReference type="InterPro" id="IPR017452">
    <property type="entry name" value="GPCR_Rhodpsn_7TM"/>
</dbReference>
<keyword evidence="2" id="KW-1043">Host membrane</keyword>
<dbReference type="Gene3D" id="1.20.1070.10">
    <property type="entry name" value="Rhodopsin 7-helix transmembrane proteins"/>
    <property type="match status" value="1"/>
</dbReference>
<comment type="subcellular location">
    <subcellularLocation>
        <location evidence="1">Host cell membrane</location>
        <topology evidence="1">Multi-pass membrane protein</topology>
    </subcellularLocation>
</comment>
<dbReference type="GO" id="GO:0007204">
    <property type="term" value="P:positive regulation of cytosolic calcium ion concentration"/>
    <property type="evidence" value="ECO:0007669"/>
    <property type="project" value="TreeGrafter"/>
</dbReference>
<keyword evidence="6 9" id="KW-0472">Membrane</keyword>
<feature type="transmembrane region" description="Helical" evidence="9">
    <location>
        <begin position="83"/>
        <end position="108"/>
    </location>
</feature>
<feature type="transmembrane region" description="Helical" evidence="9">
    <location>
        <begin position="178"/>
        <end position="197"/>
    </location>
</feature>
<accession>A0A0F7G988</accession>
<dbReference type="GO" id="GO:0016020">
    <property type="term" value="C:membrane"/>
    <property type="evidence" value="ECO:0007669"/>
    <property type="project" value="InterPro"/>
</dbReference>
<feature type="domain" description="G-protein coupled receptors family 1 profile" evidence="10">
    <location>
        <begin position="35"/>
        <end position="278"/>
    </location>
</feature>
<feature type="transmembrane region" description="Helical" evidence="9">
    <location>
        <begin position="218"/>
        <end position="237"/>
    </location>
</feature>
<dbReference type="GO" id="GO:0060326">
    <property type="term" value="P:cell chemotaxis"/>
    <property type="evidence" value="ECO:0007669"/>
    <property type="project" value="TreeGrafter"/>
</dbReference>
<keyword evidence="12" id="KW-1185">Reference proteome</keyword>
<evidence type="ECO:0000313" key="12">
    <source>
        <dbReference type="Proteomes" id="UP000171701"/>
    </source>
</evidence>
<dbReference type="Pfam" id="PF00001">
    <property type="entry name" value="7tm_1"/>
    <property type="match status" value="1"/>
</dbReference>
<reference evidence="11 12" key="1">
    <citation type="journal article" date="2001" name="Arch. Virol.">
        <title>Isolation and characterization of an endogenous cytomegalovirus (BaCMV) from baboons.</title>
        <authorList>
            <person name="Blewett E.L."/>
            <person name="White G."/>
            <person name="Saliki J.T."/>
            <person name="Eberle R."/>
        </authorList>
    </citation>
    <scope>NUCLEOTIDE SEQUENCE [LARGE SCALE GENOMIC DNA]</scope>
    <source>
        <strain evidence="11">OCOM4-52</strain>
    </source>
</reference>
<dbReference type="PANTHER" id="PTHR10489">
    <property type="entry name" value="CELL ADHESION MOLECULE"/>
    <property type="match status" value="1"/>
</dbReference>
<proteinExistence type="predicted"/>
<dbReference type="InterPro" id="IPR050119">
    <property type="entry name" value="CCR1-9-like"/>
</dbReference>
<keyword evidence="7" id="KW-0675">Receptor</keyword>
<dbReference type="GO" id="GO:0019957">
    <property type="term" value="F:C-C chemokine binding"/>
    <property type="evidence" value="ECO:0007669"/>
    <property type="project" value="TreeGrafter"/>
</dbReference>
<evidence type="ECO:0000256" key="5">
    <source>
        <dbReference type="ARBA" id="ARBA00023040"/>
    </source>
</evidence>
<evidence type="ECO:0000259" key="10">
    <source>
        <dbReference type="PROSITE" id="PS50262"/>
    </source>
</evidence>
<evidence type="ECO:0000256" key="6">
    <source>
        <dbReference type="ARBA" id="ARBA00023136"/>
    </source>
</evidence>
<keyword evidence="2" id="KW-1032">Host cell membrane</keyword>
<keyword evidence="4 9" id="KW-1133">Transmembrane helix</keyword>
<dbReference type="Proteomes" id="UP000171701">
    <property type="component" value="Segment"/>
</dbReference>
<evidence type="ECO:0000256" key="9">
    <source>
        <dbReference type="SAM" id="Phobius"/>
    </source>
</evidence>
<dbReference type="SUPFAM" id="SSF81321">
    <property type="entry name" value="Family A G protein-coupled receptor-like"/>
    <property type="match status" value="1"/>
</dbReference>
<evidence type="ECO:0000256" key="1">
    <source>
        <dbReference type="ARBA" id="ARBA00004598"/>
    </source>
</evidence>
<sequence>MNNSSCGFDNPRTVGPLRYVEIILYSVAIFVGLTGNILLLLVFVKRRGLRFASDVYFMHTTLVDVIITGTLPLWIYYELSYTAFDRATCIGLSVTFYVPLFMQAWFLISIAMERYSNLVWMVPIGTKAAMKNCLGTWVVCTFVASPYYAFRNAHDGHTCILGNYTWHFNEPAHTLLDFLMIACVFISPVGIVLTVSYKMRKATWGNRKLNSETGDMMLLIAIIAILFWGPFHVVLIIDNILQRIYGSSDCTIEEIKHLISMGSATAVYLRAVVNPIIYFGISDKVREQVYSLFRYHPYDELDLEAAKNTVELRVRERNTKGKKRKKRVTWFDQTFPKSYECFL</sequence>
<evidence type="ECO:0000256" key="7">
    <source>
        <dbReference type="ARBA" id="ARBA00023170"/>
    </source>
</evidence>
<keyword evidence="3 9" id="KW-0812">Transmembrane</keyword>
<name>A0A0F7G988_9BETA</name>
<dbReference type="EMBL" id="KR351281">
    <property type="protein sequence ID" value="AKG51568.1"/>
    <property type="molecule type" value="Genomic_DNA"/>
</dbReference>
<dbReference type="GO" id="GO:0006955">
    <property type="term" value="P:immune response"/>
    <property type="evidence" value="ECO:0007669"/>
    <property type="project" value="TreeGrafter"/>
</dbReference>
<dbReference type="OrthoDB" id="10756at10239"/>